<dbReference type="PANTHER" id="PTHR35861">
    <property type="match status" value="1"/>
</dbReference>
<dbReference type="Pfam" id="PF17482">
    <property type="entry name" value="Phage_sheath_1C"/>
    <property type="match status" value="1"/>
</dbReference>
<accession>A0A2W5VPE1</accession>
<feature type="domain" description="Tail sheath protein subtilisin-like" evidence="2">
    <location>
        <begin position="110"/>
        <end position="265"/>
    </location>
</feature>
<gene>
    <name evidence="4" type="ORF">DI526_01325</name>
</gene>
<feature type="domain" description="Tail sheath protein C-terminal" evidence="3">
    <location>
        <begin position="266"/>
        <end position="367"/>
    </location>
</feature>
<evidence type="ECO:0000313" key="4">
    <source>
        <dbReference type="EMBL" id="PZR37185.1"/>
    </source>
</evidence>
<dbReference type="Proteomes" id="UP000249393">
    <property type="component" value="Unassembled WGS sequence"/>
</dbReference>
<protein>
    <submittedName>
        <fullName evidence="4">Phage tail protein</fullName>
    </submittedName>
</protein>
<reference evidence="4 5" key="1">
    <citation type="submission" date="2017-08" db="EMBL/GenBank/DDBJ databases">
        <title>Infants hospitalized years apart are colonized by the same room-sourced microbial strains.</title>
        <authorList>
            <person name="Brooks B."/>
            <person name="Olm M.R."/>
            <person name="Firek B.A."/>
            <person name="Baker R."/>
            <person name="Thomas B.C."/>
            <person name="Morowitz M.J."/>
            <person name="Banfield J.F."/>
        </authorList>
    </citation>
    <scope>NUCLEOTIDE SEQUENCE [LARGE SCALE GENOMIC DNA]</scope>
    <source>
        <strain evidence="4">S2_003_000_R2_4</strain>
    </source>
</reference>
<dbReference type="RefSeq" id="WP_304273164.1">
    <property type="nucleotide sequence ID" value="NZ_QFQZ01000002.1"/>
</dbReference>
<dbReference type="PANTHER" id="PTHR35861:SF1">
    <property type="entry name" value="PHAGE TAIL SHEATH PROTEIN"/>
    <property type="match status" value="1"/>
</dbReference>
<dbReference type="InterPro" id="IPR035089">
    <property type="entry name" value="Phage_sheath_subtilisin"/>
</dbReference>
<organism evidence="4 5">
    <name type="scientific">Caulobacter segnis</name>
    <dbReference type="NCBI Taxonomy" id="88688"/>
    <lineage>
        <taxon>Bacteria</taxon>
        <taxon>Pseudomonadati</taxon>
        <taxon>Pseudomonadota</taxon>
        <taxon>Alphaproteobacteria</taxon>
        <taxon>Caulobacterales</taxon>
        <taxon>Caulobacteraceae</taxon>
        <taxon>Caulobacter</taxon>
    </lineage>
</organism>
<dbReference type="EMBL" id="QFQZ01000002">
    <property type="protein sequence ID" value="PZR37185.1"/>
    <property type="molecule type" value="Genomic_DNA"/>
</dbReference>
<name>A0A2W5VPE1_9CAUL</name>
<evidence type="ECO:0000259" key="2">
    <source>
        <dbReference type="Pfam" id="PF04984"/>
    </source>
</evidence>
<dbReference type="InterPro" id="IPR020287">
    <property type="entry name" value="Tail_sheath_C"/>
</dbReference>
<evidence type="ECO:0000256" key="1">
    <source>
        <dbReference type="ARBA" id="ARBA00008005"/>
    </source>
</evidence>
<evidence type="ECO:0000259" key="3">
    <source>
        <dbReference type="Pfam" id="PF17482"/>
    </source>
</evidence>
<proteinExistence type="inferred from homology"/>
<dbReference type="AlphaFoldDB" id="A0A2W5VPE1"/>
<comment type="similarity">
    <text evidence="1">Belongs to the myoviridae tail sheath protein family.</text>
</comment>
<dbReference type="InterPro" id="IPR052042">
    <property type="entry name" value="Tail_sheath_structural"/>
</dbReference>
<evidence type="ECO:0000313" key="5">
    <source>
        <dbReference type="Proteomes" id="UP000249393"/>
    </source>
</evidence>
<comment type="caution">
    <text evidence="4">The sequence shown here is derived from an EMBL/GenBank/DDBJ whole genome shotgun (WGS) entry which is preliminary data.</text>
</comment>
<dbReference type="Pfam" id="PF04984">
    <property type="entry name" value="Phage_sheath_1"/>
    <property type="match status" value="1"/>
</dbReference>
<sequence length="380" mass="39409">MSEEYNHGVRVLEVKTGGRTLRTIATAIIGLVATGPAADAAMFPANQLVVINGGNIDAAIAAAGATGTLRGSLQAIANQASTFVIVGRAVQGAAPIDTVDKAVVAMIKQLRVAEALVGYKPRIIGAPGLDTEAVTTELALTAAKLRGRAYASCNGANTVASILTYRAKFSARELMLIAGDFTADSGAVTVNGVATALGLRAKIDQTIGWNKTISNVPVAAVTGIANPFFFDLQDSSTDVGALNAAGVTCLVNFDGALRFWGSRTCSSDPDFVFESAVATAQVLADTCARGLAAYVDGPITPSMARDAIEEINTFGRRLKTSGLLIDCKAYLPESNTAETLSAGGLRIGYRFTPTPPLEDLTLQQEITEEFLSDFAAQVAA</sequence>